<evidence type="ECO:0000313" key="2">
    <source>
        <dbReference type="Proteomes" id="UP000186230"/>
    </source>
</evidence>
<dbReference type="AlphaFoldDB" id="A0A1L7I7L4"/>
<keyword evidence="2" id="KW-1185">Reference proteome</keyword>
<protein>
    <submittedName>
        <fullName evidence="1">Uncharacterized protein</fullName>
    </submittedName>
</protein>
<sequence length="285" mass="31714">MTKEPIRFKKERELGEILSATFKFLRENYKALFGVLLKTTGPALALLLLSLAFYSFQTVGSIGVQSMFSGGTALLATAILLITYLVYYAALTGTIYHSIRSYISHEGQIIPQEVYSGVKSDFGNLLAISVISGLLVFFGFLLLLIPGIYVAVPLSLAPAIIVFRNKSVFDAISDCFELVKNNWWATFGSIIVISIIVYIVGLVFQIPTIIYFIIKTMTVFQEGTLADPSSMFDTGYIIMNIISSMIQYIIYGITPIGFAFVYFHLNEKKHFTGTYETIQNLGKKD</sequence>
<dbReference type="EMBL" id="CP016359">
    <property type="protein sequence ID" value="APU69608.1"/>
    <property type="molecule type" value="Genomic_DNA"/>
</dbReference>
<dbReference type="OrthoDB" id="1049480at2"/>
<organism evidence="1 2">
    <name type="scientific">Christiangramia flava JLT2011</name>
    <dbReference type="NCBI Taxonomy" id="1229726"/>
    <lineage>
        <taxon>Bacteria</taxon>
        <taxon>Pseudomonadati</taxon>
        <taxon>Bacteroidota</taxon>
        <taxon>Flavobacteriia</taxon>
        <taxon>Flavobacteriales</taxon>
        <taxon>Flavobacteriaceae</taxon>
        <taxon>Christiangramia</taxon>
    </lineage>
</organism>
<dbReference type="Proteomes" id="UP000186230">
    <property type="component" value="Chromosome"/>
</dbReference>
<gene>
    <name evidence="1" type="ORF">GRFL_2884</name>
</gene>
<reference evidence="1 2" key="1">
    <citation type="submission" date="2016-07" db="EMBL/GenBank/DDBJ databases">
        <title>Multi-omics approach to identify versatile polysaccharide utilization systems of a marine flavobacterium Gramella flava.</title>
        <authorList>
            <person name="Tang K."/>
        </authorList>
    </citation>
    <scope>NUCLEOTIDE SEQUENCE [LARGE SCALE GENOMIC DNA]</scope>
    <source>
        <strain evidence="1 2">JLT2011</strain>
    </source>
</reference>
<accession>A0A1L7I7L4</accession>
<dbReference type="KEGG" id="gfl:GRFL_2884"/>
<name>A0A1L7I7L4_9FLAO</name>
<dbReference type="RefSeq" id="WP_083645252.1">
    <property type="nucleotide sequence ID" value="NZ_AMRU01000005.1"/>
</dbReference>
<evidence type="ECO:0000313" key="1">
    <source>
        <dbReference type="EMBL" id="APU69608.1"/>
    </source>
</evidence>
<proteinExistence type="predicted"/>
<dbReference type="STRING" id="1229726.GRFL_2884"/>